<dbReference type="InParanoid" id="A0A2H3DZ77"/>
<dbReference type="Pfam" id="PF20209">
    <property type="entry name" value="DUF6570"/>
    <property type="match status" value="1"/>
</dbReference>
<accession>A0A2H3DZ77</accession>
<dbReference type="OMA" id="LICKACC"/>
<feature type="non-terminal residue" evidence="2">
    <location>
        <position position="183"/>
    </location>
</feature>
<dbReference type="Proteomes" id="UP000217790">
    <property type="component" value="Unassembled WGS sequence"/>
</dbReference>
<dbReference type="InterPro" id="IPR046700">
    <property type="entry name" value="DUF6570"/>
</dbReference>
<feature type="domain" description="DUF6570" evidence="1">
    <location>
        <begin position="43"/>
        <end position="180"/>
    </location>
</feature>
<dbReference type="OrthoDB" id="3235800at2759"/>
<protein>
    <recommendedName>
        <fullName evidence="1">DUF6570 domain-containing protein</fullName>
    </recommendedName>
</protein>
<gene>
    <name evidence="2" type="ORF">ARMGADRAFT_883351</name>
</gene>
<evidence type="ECO:0000313" key="3">
    <source>
        <dbReference type="Proteomes" id="UP000217790"/>
    </source>
</evidence>
<keyword evidence="3" id="KW-1185">Reference proteome</keyword>
<sequence>PLPYTTGPLAGMQVDPSGVLNDLGNDPMLLLCKSCLHDVNGCKVPQLSLANGTYVGPIPHKLEDLMIVKESMIALCQVKCMMLQLKEENGTVNLPTIQCGLKGNVIVYPQCPSKVSRMPPPSIDEITSPICILFVGAQLPMQDWLKNHVKPLAVSGHCVQWAFACLKTHNPHYHDILLNECVL</sequence>
<reference evidence="3" key="1">
    <citation type="journal article" date="2017" name="Nat. Ecol. Evol.">
        <title>Genome expansion and lineage-specific genetic innovations in the forest pathogenic fungi Armillaria.</title>
        <authorList>
            <person name="Sipos G."/>
            <person name="Prasanna A.N."/>
            <person name="Walter M.C."/>
            <person name="O'Connor E."/>
            <person name="Balint B."/>
            <person name="Krizsan K."/>
            <person name="Kiss B."/>
            <person name="Hess J."/>
            <person name="Varga T."/>
            <person name="Slot J."/>
            <person name="Riley R."/>
            <person name="Boka B."/>
            <person name="Rigling D."/>
            <person name="Barry K."/>
            <person name="Lee J."/>
            <person name="Mihaltcheva S."/>
            <person name="LaButti K."/>
            <person name="Lipzen A."/>
            <person name="Waldron R."/>
            <person name="Moloney N.M."/>
            <person name="Sperisen C."/>
            <person name="Kredics L."/>
            <person name="Vagvoelgyi C."/>
            <person name="Patrignani A."/>
            <person name="Fitzpatrick D."/>
            <person name="Nagy I."/>
            <person name="Doyle S."/>
            <person name="Anderson J.B."/>
            <person name="Grigoriev I.V."/>
            <person name="Gueldener U."/>
            <person name="Muensterkoetter M."/>
            <person name="Nagy L.G."/>
        </authorList>
    </citation>
    <scope>NUCLEOTIDE SEQUENCE [LARGE SCALE GENOMIC DNA]</scope>
    <source>
        <strain evidence="3">Ar21-2</strain>
    </source>
</reference>
<dbReference type="AlphaFoldDB" id="A0A2H3DZ77"/>
<organism evidence="2 3">
    <name type="scientific">Armillaria gallica</name>
    <name type="common">Bulbous honey fungus</name>
    <name type="synonym">Armillaria bulbosa</name>
    <dbReference type="NCBI Taxonomy" id="47427"/>
    <lineage>
        <taxon>Eukaryota</taxon>
        <taxon>Fungi</taxon>
        <taxon>Dikarya</taxon>
        <taxon>Basidiomycota</taxon>
        <taxon>Agaricomycotina</taxon>
        <taxon>Agaricomycetes</taxon>
        <taxon>Agaricomycetidae</taxon>
        <taxon>Agaricales</taxon>
        <taxon>Marasmiineae</taxon>
        <taxon>Physalacriaceae</taxon>
        <taxon>Armillaria</taxon>
    </lineage>
</organism>
<dbReference type="EMBL" id="KZ293654">
    <property type="protein sequence ID" value="PBK94397.1"/>
    <property type="molecule type" value="Genomic_DNA"/>
</dbReference>
<name>A0A2H3DZ77_ARMGA</name>
<evidence type="ECO:0000259" key="1">
    <source>
        <dbReference type="Pfam" id="PF20209"/>
    </source>
</evidence>
<dbReference type="STRING" id="47427.A0A2H3DZ77"/>
<feature type="non-terminal residue" evidence="2">
    <location>
        <position position="1"/>
    </location>
</feature>
<proteinExistence type="predicted"/>
<evidence type="ECO:0000313" key="2">
    <source>
        <dbReference type="EMBL" id="PBK94397.1"/>
    </source>
</evidence>